<keyword evidence="2" id="KW-1185">Reference proteome</keyword>
<evidence type="ECO:0000313" key="2">
    <source>
        <dbReference type="Proteomes" id="UP001597045"/>
    </source>
</evidence>
<proteinExistence type="predicted"/>
<protein>
    <submittedName>
        <fullName evidence="1">Uncharacterized protein</fullName>
    </submittedName>
</protein>
<organism evidence="1 2">
    <name type="scientific">Kibdelosporangium lantanae</name>
    <dbReference type="NCBI Taxonomy" id="1497396"/>
    <lineage>
        <taxon>Bacteria</taxon>
        <taxon>Bacillati</taxon>
        <taxon>Actinomycetota</taxon>
        <taxon>Actinomycetes</taxon>
        <taxon>Pseudonocardiales</taxon>
        <taxon>Pseudonocardiaceae</taxon>
        <taxon>Kibdelosporangium</taxon>
    </lineage>
</organism>
<dbReference type="Proteomes" id="UP001597045">
    <property type="component" value="Unassembled WGS sequence"/>
</dbReference>
<evidence type="ECO:0000313" key="1">
    <source>
        <dbReference type="EMBL" id="MFD1046259.1"/>
    </source>
</evidence>
<accession>A0ABW3M9N0</accession>
<comment type="caution">
    <text evidence="1">The sequence shown here is derived from an EMBL/GenBank/DDBJ whole genome shotgun (WGS) entry which is preliminary data.</text>
</comment>
<name>A0ABW3M9N0_9PSEU</name>
<dbReference type="EMBL" id="JBHTIS010000581">
    <property type="protein sequence ID" value="MFD1046259.1"/>
    <property type="molecule type" value="Genomic_DNA"/>
</dbReference>
<reference evidence="2" key="1">
    <citation type="journal article" date="2019" name="Int. J. Syst. Evol. Microbiol.">
        <title>The Global Catalogue of Microorganisms (GCM) 10K type strain sequencing project: providing services to taxonomists for standard genome sequencing and annotation.</title>
        <authorList>
            <consortium name="The Broad Institute Genomics Platform"/>
            <consortium name="The Broad Institute Genome Sequencing Center for Infectious Disease"/>
            <person name="Wu L."/>
            <person name="Ma J."/>
        </authorList>
    </citation>
    <scope>NUCLEOTIDE SEQUENCE [LARGE SCALE GENOMIC DNA]</scope>
    <source>
        <strain evidence="2">JCM 31486</strain>
    </source>
</reference>
<sequence length="62" mass="6173">MAAPGMGHHQFSAGALLLAGGGSAEERAALTDRALVAAGNSLQVAYNTKPLYDQGIDGTGTT</sequence>
<gene>
    <name evidence="1" type="ORF">ACFQ1S_12180</name>
</gene>